<accession>A0ABV7IAA7</accession>
<comment type="caution">
    <text evidence="6">The sequence shown here is derived from an EMBL/GenBank/DDBJ whole genome shotgun (WGS) entry which is preliminary data.</text>
</comment>
<feature type="transmembrane region" description="Helical" evidence="5">
    <location>
        <begin position="36"/>
        <end position="54"/>
    </location>
</feature>
<protein>
    <submittedName>
        <fullName evidence="6">DUF2585 family protein</fullName>
    </submittedName>
</protein>
<evidence type="ECO:0000256" key="5">
    <source>
        <dbReference type="SAM" id="Phobius"/>
    </source>
</evidence>
<feature type="transmembrane region" description="Helical" evidence="5">
    <location>
        <begin position="105"/>
        <end position="124"/>
    </location>
</feature>
<keyword evidence="1" id="KW-1003">Cell membrane</keyword>
<reference evidence="7" key="1">
    <citation type="journal article" date="2019" name="Int. J. Syst. Evol. Microbiol.">
        <title>The Global Catalogue of Microorganisms (GCM) 10K type strain sequencing project: providing services to taxonomists for standard genome sequencing and annotation.</title>
        <authorList>
            <consortium name="The Broad Institute Genomics Platform"/>
            <consortium name="The Broad Institute Genome Sequencing Center for Infectious Disease"/>
            <person name="Wu L."/>
            <person name="Ma J."/>
        </authorList>
    </citation>
    <scope>NUCLEOTIDE SEQUENCE [LARGE SCALE GENOMIC DNA]</scope>
    <source>
        <strain evidence="7">KCTC 52239</strain>
    </source>
</reference>
<keyword evidence="2 5" id="KW-0812">Transmembrane</keyword>
<dbReference type="Proteomes" id="UP001595557">
    <property type="component" value="Unassembled WGS sequence"/>
</dbReference>
<gene>
    <name evidence="6" type="ORF">ACFOD7_05830</name>
</gene>
<feature type="transmembrane region" description="Helical" evidence="5">
    <location>
        <begin position="157"/>
        <end position="185"/>
    </location>
</feature>
<proteinExistence type="predicted"/>
<dbReference type="RefSeq" id="WP_207467754.1">
    <property type="nucleotide sequence ID" value="NZ_JAFNAW010000017.1"/>
</dbReference>
<evidence type="ECO:0000256" key="3">
    <source>
        <dbReference type="ARBA" id="ARBA00022989"/>
    </source>
</evidence>
<dbReference type="InterPro" id="IPR019691">
    <property type="entry name" value="DUF2585"/>
</dbReference>
<keyword evidence="7" id="KW-1185">Reference proteome</keyword>
<keyword evidence="4 5" id="KW-0472">Membrane</keyword>
<dbReference type="Pfam" id="PF10755">
    <property type="entry name" value="DUF2585"/>
    <property type="match status" value="1"/>
</dbReference>
<evidence type="ECO:0000256" key="4">
    <source>
        <dbReference type="ARBA" id="ARBA00023136"/>
    </source>
</evidence>
<evidence type="ECO:0000256" key="2">
    <source>
        <dbReference type="ARBA" id="ARBA00022692"/>
    </source>
</evidence>
<dbReference type="EMBL" id="JBHRTE010000027">
    <property type="protein sequence ID" value="MFC3167564.1"/>
    <property type="molecule type" value="Genomic_DNA"/>
</dbReference>
<sequence>MKDENRSAAPPLLERSATPPLVASTLPRLRGRGRQAALFIVLALAAKLAFLAILQRPLGCDCNQIWALPGDVRLNSRTVLDPYSLLHMIFGAVLVRLVRWKRPDWPFWTLMAAVIVSSTLWEMVENLPFSIEMFGYSAGDPLAYHGDSIANSMADTLVAALGALLALPLAGWLVAAIAIAAELLLSFWMGDGFGITLWRAFLG</sequence>
<organism evidence="6 7">
    <name type="scientific">Paracoccus fontiphilus</name>
    <dbReference type="NCBI Taxonomy" id="1815556"/>
    <lineage>
        <taxon>Bacteria</taxon>
        <taxon>Pseudomonadati</taxon>
        <taxon>Pseudomonadota</taxon>
        <taxon>Alphaproteobacteria</taxon>
        <taxon>Rhodobacterales</taxon>
        <taxon>Paracoccaceae</taxon>
        <taxon>Paracoccus</taxon>
    </lineage>
</organism>
<name>A0ABV7IAA7_9RHOB</name>
<evidence type="ECO:0000256" key="1">
    <source>
        <dbReference type="ARBA" id="ARBA00022475"/>
    </source>
</evidence>
<evidence type="ECO:0000313" key="6">
    <source>
        <dbReference type="EMBL" id="MFC3167564.1"/>
    </source>
</evidence>
<keyword evidence="3 5" id="KW-1133">Transmembrane helix</keyword>
<feature type="transmembrane region" description="Helical" evidence="5">
    <location>
        <begin position="82"/>
        <end position="98"/>
    </location>
</feature>
<evidence type="ECO:0000313" key="7">
    <source>
        <dbReference type="Proteomes" id="UP001595557"/>
    </source>
</evidence>